<dbReference type="PROSITE" id="PS00018">
    <property type="entry name" value="EF_HAND_1"/>
    <property type="match status" value="1"/>
</dbReference>
<evidence type="ECO:0000259" key="7">
    <source>
        <dbReference type="PROSITE" id="PS50222"/>
    </source>
</evidence>
<keyword evidence="9" id="KW-1185">Reference proteome</keyword>
<dbReference type="Gene3D" id="1.10.238.10">
    <property type="entry name" value="EF-hand"/>
    <property type="match status" value="1"/>
</dbReference>
<proteinExistence type="predicted"/>
<dbReference type="HOGENOM" id="CLU_2307093_0_0_1"/>
<evidence type="ECO:0000256" key="1">
    <source>
        <dbReference type="ARBA" id="ARBA00004496"/>
    </source>
</evidence>
<dbReference type="InterPro" id="IPR011992">
    <property type="entry name" value="EF-hand-dom_pair"/>
</dbReference>
<sequence length="100" mass="10769">MSIYSNTSTYGGSSTNRPYSHSQSHTHRPQGSQGSNIYGTPNVASTGRPGAGYAGYQQGPPQGADPQLWQWFQAVDVDRSGSITVNELQTALVNGNWSRH</sequence>
<dbReference type="InterPro" id="IPR051426">
    <property type="entry name" value="Peflin/Sorcin_CaBP"/>
</dbReference>
<feature type="domain" description="EF-hand" evidence="7">
    <location>
        <begin position="63"/>
        <end position="98"/>
    </location>
</feature>
<evidence type="ECO:0000256" key="6">
    <source>
        <dbReference type="SAM" id="MobiDB-lite"/>
    </source>
</evidence>
<dbReference type="InterPro" id="IPR002048">
    <property type="entry name" value="EF_hand_dom"/>
</dbReference>
<organism evidence="8 9">
    <name type="scientific">Piloderma croceum (strain F 1598)</name>
    <dbReference type="NCBI Taxonomy" id="765440"/>
    <lineage>
        <taxon>Eukaryota</taxon>
        <taxon>Fungi</taxon>
        <taxon>Dikarya</taxon>
        <taxon>Basidiomycota</taxon>
        <taxon>Agaricomycotina</taxon>
        <taxon>Agaricomycetes</taxon>
        <taxon>Agaricomycetidae</taxon>
        <taxon>Atheliales</taxon>
        <taxon>Atheliaceae</taxon>
        <taxon>Piloderma</taxon>
    </lineage>
</organism>
<keyword evidence="3" id="KW-0479">Metal-binding</keyword>
<feature type="compositionally biased region" description="Polar residues" evidence="6">
    <location>
        <begin position="17"/>
        <end position="45"/>
    </location>
</feature>
<gene>
    <name evidence="8" type="ORF">PILCRDRAFT_815136</name>
</gene>
<feature type="compositionally biased region" description="Low complexity" evidence="6">
    <location>
        <begin position="1"/>
        <end position="16"/>
    </location>
</feature>
<dbReference type="InterPro" id="IPR018247">
    <property type="entry name" value="EF_Hand_1_Ca_BS"/>
</dbReference>
<reference evidence="9" key="2">
    <citation type="submission" date="2015-01" db="EMBL/GenBank/DDBJ databases">
        <title>Evolutionary Origins and Diversification of the Mycorrhizal Mutualists.</title>
        <authorList>
            <consortium name="DOE Joint Genome Institute"/>
            <consortium name="Mycorrhizal Genomics Consortium"/>
            <person name="Kohler A."/>
            <person name="Kuo A."/>
            <person name="Nagy L.G."/>
            <person name="Floudas D."/>
            <person name="Copeland A."/>
            <person name="Barry K.W."/>
            <person name="Cichocki N."/>
            <person name="Veneault-Fourrey C."/>
            <person name="LaButti K."/>
            <person name="Lindquist E.A."/>
            <person name="Lipzen A."/>
            <person name="Lundell T."/>
            <person name="Morin E."/>
            <person name="Murat C."/>
            <person name="Riley R."/>
            <person name="Ohm R."/>
            <person name="Sun H."/>
            <person name="Tunlid A."/>
            <person name="Henrissat B."/>
            <person name="Grigoriev I.V."/>
            <person name="Hibbett D.S."/>
            <person name="Martin F."/>
        </authorList>
    </citation>
    <scope>NUCLEOTIDE SEQUENCE [LARGE SCALE GENOMIC DNA]</scope>
    <source>
        <strain evidence="9">F 1598</strain>
    </source>
</reference>
<reference evidence="8 9" key="1">
    <citation type="submission" date="2014-04" db="EMBL/GenBank/DDBJ databases">
        <authorList>
            <consortium name="DOE Joint Genome Institute"/>
            <person name="Kuo A."/>
            <person name="Tarkka M."/>
            <person name="Buscot F."/>
            <person name="Kohler A."/>
            <person name="Nagy L.G."/>
            <person name="Floudas D."/>
            <person name="Copeland A."/>
            <person name="Barry K.W."/>
            <person name="Cichocki N."/>
            <person name="Veneault-Fourrey C."/>
            <person name="LaButti K."/>
            <person name="Lindquist E.A."/>
            <person name="Lipzen A."/>
            <person name="Lundell T."/>
            <person name="Morin E."/>
            <person name="Murat C."/>
            <person name="Sun H."/>
            <person name="Tunlid A."/>
            <person name="Henrissat B."/>
            <person name="Grigoriev I.V."/>
            <person name="Hibbett D.S."/>
            <person name="Martin F."/>
            <person name="Nordberg H.P."/>
            <person name="Cantor M.N."/>
            <person name="Hua S.X."/>
        </authorList>
    </citation>
    <scope>NUCLEOTIDE SEQUENCE [LARGE SCALE GENOMIC DNA]</scope>
    <source>
        <strain evidence="8 9">F 1598</strain>
    </source>
</reference>
<dbReference type="EMBL" id="KN832979">
    <property type="protein sequence ID" value="KIM87575.1"/>
    <property type="molecule type" value="Genomic_DNA"/>
</dbReference>
<name>A0A0C3FTF8_PILCF</name>
<evidence type="ECO:0000313" key="9">
    <source>
        <dbReference type="Proteomes" id="UP000054166"/>
    </source>
</evidence>
<dbReference type="PANTHER" id="PTHR46212">
    <property type="entry name" value="PEFLIN"/>
    <property type="match status" value="1"/>
</dbReference>
<dbReference type="GO" id="GO:0005737">
    <property type="term" value="C:cytoplasm"/>
    <property type="evidence" value="ECO:0007669"/>
    <property type="project" value="UniProtKB-SubCell"/>
</dbReference>
<dbReference type="PROSITE" id="PS50222">
    <property type="entry name" value="EF_HAND_2"/>
    <property type="match status" value="1"/>
</dbReference>
<evidence type="ECO:0000313" key="8">
    <source>
        <dbReference type="EMBL" id="KIM87575.1"/>
    </source>
</evidence>
<feature type="region of interest" description="Disordered" evidence="6">
    <location>
        <begin position="1"/>
        <end position="67"/>
    </location>
</feature>
<dbReference type="STRING" id="765440.A0A0C3FTF8"/>
<evidence type="ECO:0000256" key="2">
    <source>
        <dbReference type="ARBA" id="ARBA00022490"/>
    </source>
</evidence>
<comment type="subcellular location">
    <subcellularLocation>
        <location evidence="1">Cytoplasm</location>
    </subcellularLocation>
</comment>
<dbReference type="SUPFAM" id="SSF47473">
    <property type="entry name" value="EF-hand"/>
    <property type="match status" value="1"/>
</dbReference>
<evidence type="ECO:0000256" key="4">
    <source>
        <dbReference type="ARBA" id="ARBA00022737"/>
    </source>
</evidence>
<dbReference type="InParanoid" id="A0A0C3FTF8"/>
<keyword evidence="2" id="KW-0963">Cytoplasm</keyword>
<dbReference type="Pfam" id="PF13202">
    <property type="entry name" value="EF-hand_5"/>
    <property type="match status" value="1"/>
</dbReference>
<protein>
    <recommendedName>
        <fullName evidence="7">EF-hand domain-containing protein</fullName>
    </recommendedName>
</protein>
<dbReference type="Proteomes" id="UP000054166">
    <property type="component" value="Unassembled WGS sequence"/>
</dbReference>
<feature type="compositionally biased region" description="Low complexity" evidence="6">
    <location>
        <begin position="54"/>
        <end position="64"/>
    </location>
</feature>
<keyword evidence="4" id="KW-0677">Repeat</keyword>
<dbReference type="AlphaFoldDB" id="A0A0C3FTF8"/>
<evidence type="ECO:0000256" key="3">
    <source>
        <dbReference type="ARBA" id="ARBA00022723"/>
    </source>
</evidence>
<dbReference type="GO" id="GO:0005509">
    <property type="term" value="F:calcium ion binding"/>
    <property type="evidence" value="ECO:0007669"/>
    <property type="project" value="InterPro"/>
</dbReference>
<accession>A0A0C3FTF8</accession>
<dbReference type="OrthoDB" id="186625at2759"/>
<dbReference type="PANTHER" id="PTHR46212:SF3">
    <property type="entry name" value="GH27120P"/>
    <property type="match status" value="1"/>
</dbReference>
<dbReference type="GO" id="GO:0048306">
    <property type="term" value="F:calcium-dependent protein binding"/>
    <property type="evidence" value="ECO:0007669"/>
    <property type="project" value="UniProtKB-ARBA"/>
</dbReference>
<keyword evidence="5" id="KW-0106">Calcium</keyword>
<evidence type="ECO:0000256" key="5">
    <source>
        <dbReference type="ARBA" id="ARBA00022837"/>
    </source>
</evidence>